<protein>
    <submittedName>
        <fullName evidence="2">DUF3306 domain-containing protein</fullName>
    </submittedName>
</protein>
<feature type="region of interest" description="Disordered" evidence="1">
    <location>
        <begin position="1"/>
        <end position="74"/>
    </location>
</feature>
<feature type="compositionally biased region" description="Low complexity" evidence="1">
    <location>
        <begin position="179"/>
        <end position="193"/>
    </location>
</feature>
<dbReference type="AlphaFoldDB" id="A0AAW5QSZ7"/>
<gene>
    <name evidence="2" type="ORF">MUB46_04355</name>
</gene>
<dbReference type="InterPro" id="IPR021735">
    <property type="entry name" value="DUF3306"/>
</dbReference>
<keyword evidence="3" id="KW-1185">Reference proteome</keyword>
<evidence type="ECO:0000256" key="1">
    <source>
        <dbReference type="SAM" id="MobiDB-lite"/>
    </source>
</evidence>
<dbReference type="RefSeq" id="WP_261614656.1">
    <property type="nucleotide sequence ID" value="NZ_JALIDZ010000002.1"/>
</dbReference>
<organism evidence="2 3">
    <name type="scientific">Microbaculum marinisediminis</name>
    <dbReference type="NCBI Taxonomy" id="2931392"/>
    <lineage>
        <taxon>Bacteria</taxon>
        <taxon>Pseudomonadati</taxon>
        <taxon>Pseudomonadota</taxon>
        <taxon>Alphaproteobacteria</taxon>
        <taxon>Hyphomicrobiales</taxon>
        <taxon>Tepidamorphaceae</taxon>
        <taxon>Microbaculum</taxon>
    </lineage>
</organism>
<dbReference type="Pfam" id="PF11748">
    <property type="entry name" value="DUF3306"/>
    <property type="match status" value="1"/>
</dbReference>
<dbReference type="Proteomes" id="UP001320898">
    <property type="component" value="Unassembled WGS sequence"/>
</dbReference>
<sequence>MADDSGFLSRWSRRKLAEKEPAGPAEAEVTADPVDDAGQAMPVVPDSPSDPLADERAEEPAGEAAEPDRHPAEDIDIESLTKESDFTIFMQKGVSAATRRRALRKLWTSDPVLANLDGLNDYEDMEYTYGISTAATSDWKLGRGFLSDKELGLEPAAEETGEPPEEPLIGADDAEAADETIIAEADPDAPADGATHDPDAVVEPDQDPVVGRGENPKQA</sequence>
<accession>A0AAW5QSZ7</accession>
<dbReference type="EMBL" id="JALIDZ010000002">
    <property type="protein sequence ID" value="MCT8971085.1"/>
    <property type="molecule type" value="Genomic_DNA"/>
</dbReference>
<name>A0AAW5QSZ7_9HYPH</name>
<evidence type="ECO:0000313" key="2">
    <source>
        <dbReference type="EMBL" id="MCT8971085.1"/>
    </source>
</evidence>
<comment type="caution">
    <text evidence="2">The sequence shown here is derived from an EMBL/GenBank/DDBJ whole genome shotgun (WGS) entry which is preliminary data.</text>
</comment>
<evidence type="ECO:0000313" key="3">
    <source>
        <dbReference type="Proteomes" id="UP001320898"/>
    </source>
</evidence>
<feature type="region of interest" description="Disordered" evidence="1">
    <location>
        <begin position="150"/>
        <end position="219"/>
    </location>
</feature>
<feature type="compositionally biased region" description="Acidic residues" evidence="1">
    <location>
        <begin position="156"/>
        <end position="165"/>
    </location>
</feature>
<reference evidence="2 3" key="1">
    <citation type="submission" date="2022-04" db="EMBL/GenBank/DDBJ databases">
        <authorList>
            <person name="Ye Y.-Q."/>
            <person name="Du Z.-J."/>
        </authorList>
    </citation>
    <scope>NUCLEOTIDE SEQUENCE [LARGE SCALE GENOMIC DNA]</scope>
    <source>
        <strain evidence="2 3">A6E488</strain>
    </source>
</reference>
<proteinExistence type="predicted"/>